<evidence type="ECO:0000256" key="1">
    <source>
        <dbReference type="SAM" id="Phobius"/>
    </source>
</evidence>
<keyword evidence="1" id="KW-0812">Transmembrane</keyword>
<proteinExistence type="predicted"/>
<evidence type="ECO:0000313" key="3">
    <source>
        <dbReference type="Proteomes" id="UP000005439"/>
    </source>
</evidence>
<accession>G8TWQ6</accession>
<dbReference type="STRING" id="679936.Sulac_2583"/>
<evidence type="ECO:0000313" key="2">
    <source>
        <dbReference type="EMBL" id="AEW06045.1"/>
    </source>
</evidence>
<evidence type="ECO:0008006" key="4">
    <source>
        <dbReference type="Google" id="ProtNLM"/>
    </source>
</evidence>
<feature type="transmembrane region" description="Helical" evidence="1">
    <location>
        <begin position="129"/>
        <end position="148"/>
    </location>
</feature>
<dbReference type="HOGENOM" id="CLU_969518_0_0_9"/>
<dbReference type="KEGG" id="sap:Sulac_2583"/>
<keyword evidence="3" id="KW-1185">Reference proteome</keyword>
<sequence length="287" mass="30953">MLVFWMIARVASLTGERIMFHAIGDGLDPWVTASSTYGGAALLLWLTAWTTGQAVWVPGAWLPSVVYAGSFWLYIAALSRGPVSQVTPVANASLLVAFFVRPSWGVMSVLALVLFAVGLWWLVPKTGRLSTAVWWMLLSDGGLVWGRLLDSRLAGGAPALAYAATLYSGVTLVFLAGTLIRRQGVSLGRVWRQRGASLAGASFFNGFSYLTVVMLLGYLPPSGVEAVSAIAGITGTWMGALWFHEEHVGRRVLAAVFMTAGAFLLILHHVQNAPTADLPLDRRAFFR</sequence>
<organism evidence="2 3">
    <name type="scientific">Sulfobacillus acidophilus (strain ATCC 700253 / DSM 10332 / NAL)</name>
    <dbReference type="NCBI Taxonomy" id="679936"/>
    <lineage>
        <taxon>Bacteria</taxon>
        <taxon>Bacillati</taxon>
        <taxon>Bacillota</taxon>
        <taxon>Clostridia</taxon>
        <taxon>Eubacteriales</taxon>
        <taxon>Clostridiales Family XVII. Incertae Sedis</taxon>
        <taxon>Sulfobacillus</taxon>
    </lineage>
</organism>
<dbReference type="Proteomes" id="UP000005439">
    <property type="component" value="Chromosome"/>
</dbReference>
<feature type="transmembrane region" description="Helical" evidence="1">
    <location>
        <begin position="201"/>
        <end position="220"/>
    </location>
</feature>
<feature type="transmembrane region" description="Helical" evidence="1">
    <location>
        <begin position="30"/>
        <end position="48"/>
    </location>
</feature>
<keyword evidence="1" id="KW-1133">Transmembrane helix</keyword>
<feature type="transmembrane region" description="Helical" evidence="1">
    <location>
        <begin position="95"/>
        <end position="122"/>
    </location>
</feature>
<feature type="transmembrane region" description="Helical" evidence="1">
    <location>
        <begin position="55"/>
        <end position="75"/>
    </location>
</feature>
<keyword evidence="1" id="KW-0472">Membrane</keyword>
<protein>
    <recommendedName>
        <fullName evidence="4">EamA domain-containing protein</fullName>
    </recommendedName>
</protein>
<feature type="transmembrane region" description="Helical" evidence="1">
    <location>
        <begin position="226"/>
        <end position="243"/>
    </location>
</feature>
<dbReference type="EMBL" id="CP003179">
    <property type="protein sequence ID" value="AEW06045.1"/>
    <property type="molecule type" value="Genomic_DNA"/>
</dbReference>
<feature type="transmembrane region" description="Helical" evidence="1">
    <location>
        <begin position="252"/>
        <end position="270"/>
    </location>
</feature>
<feature type="transmembrane region" description="Helical" evidence="1">
    <location>
        <begin position="160"/>
        <end position="180"/>
    </location>
</feature>
<reference evidence="2 3" key="2">
    <citation type="journal article" date="2012" name="Stand. Genomic Sci.">
        <title>Complete genome sequence of the moderately thermophilic mineral-sulfide-oxidizing firmicute Sulfobacillus acidophilus type strain (NAL(T)).</title>
        <authorList>
            <person name="Anderson I."/>
            <person name="Chertkov O."/>
            <person name="Chen A."/>
            <person name="Saunders E."/>
            <person name="Lapidus A."/>
            <person name="Nolan M."/>
            <person name="Lucas S."/>
            <person name="Hammon N."/>
            <person name="Deshpande S."/>
            <person name="Cheng J.F."/>
            <person name="Han C."/>
            <person name="Tapia R."/>
            <person name="Goodwin L.A."/>
            <person name="Pitluck S."/>
            <person name="Liolios K."/>
            <person name="Pagani I."/>
            <person name="Ivanova N."/>
            <person name="Mikhailova N."/>
            <person name="Pati A."/>
            <person name="Palaniappan K."/>
            <person name="Land M."/>
            <person name="Pan C."/>
            <person name="Rohde M."/>
            <person name="Pukall R."/>
            <person name="Goker M."/>
            <person name="Detter J.C."/>
            <person name="Woyke T."/>
            <person name="Bristow J."/>
            <person name="Eisen J.A."/>
            <person name="Markowitz V."/>
            <person name="Hugenholtz P."/>
            <person name="Kyrpides N.C."/>
            <person name="Klenk H.P."/>
            <person name="Mavromatis K."/>
        </authorList>
    </citation>
    <scope>NUCLEOTIDE SEQUENCE [LARGE SCALE GENOMIC DNA]</scope>
    <source>
        <strain evidence="3">ATCC 700253 / DSM 10332 / NAL</strain>
    </source>
</reference>
<gene>
    <name evidence="2" type="ordered locus">Sulac_2583</name>
</gene>
<dbReference type="PATRIC" id="fig|679936.5.peg.2674"/>
<dbReference type="AlphaFoldDB" id="G8TWQ6"/>
<name>G8TWQ6_SULAD</name>
<reference evidence="3" key="1">
    <citation type="submission" date="2011-12" db="EMBL/GenBank/DDBJ databases">
        <title>The complete genome of chromosome of Sulfobacillus acidophilus DSM 10332.</title>
        <authorList>
            <person name="Lucas S."/>
            <person name="Han J."/>
            <person name="Lapidus A."/>
            <person name="Bruce D."/>
            <person name="Goodwin L."/>
            <person name="Pitluck S."/>
            <person name="Peters L."/>
            <person name="Kyrpides N."/>
            <person name="Mavromatis K."/>
            <person name="Ivanova N."/>
            <person name="Mikhailova N."/>
            <person name="Chertkov O."/>
            <person name="Saunders E."/>
            <person name="Detter J.C."/>
            <person name="Tapia R."/>
            <person name="Han C."/>
            <person name="Land M."/>
            <person name="Hauser L."/>
            <person name="Markowitz V."/>
            <person name="Cheng J.-F."/>
            <person name="Hugenholtz P."/>
            <person name="Woyke T."/>
            <person name="Wu D."/>
            <person name="Pukall R."/>
            <person name="Gehrich-Schroeter G."/>
            <person name="Schneider S."/>
            <person name="Klenk H.-P."/>
            <person name="Eisen J.A."/>
        </authorList>
    </citation>
    <scope>NUCLEOTIDE SEQUENCE [LARGE SCALE GENOMIC DNA]</scope>
    <source>
        <strain evidence="3">ATCC 700253 / DSM 10332 / NAL</strain>
    </source>
</reference>